<feature type="region of interest" description="Disordered" evidence="1">
    <location>
        <begin position="35"/>
        <end position="69"/>
    </location>
</feature>
<evidence type="ECO:0000313" key="4">
    <source>
        <dbReference type="Proteomes" id="UP000002051"/>
    </source>
</evidence>
<dbReference type="HOGENOM" id="CLU_2779604_0_0_1"/>
<gene>
    <name evidence="2" type="ordered locus">MTR_1g074180</name>
</gene>
<proteinExistence type="predicted"/>
<dbReference type="AlphaFoldDB" id="A0A072VLK4"/>
<protein>
    <submittedName>
        <fullName evidence="2 3">Uncharacterized protein</fullName>
    </submittedName>
</protein>
<reference evidence="3" key="3">
    <citation type="submission" date="2015-04" db="UniProtKB">
        <authorList>
            <consortium name="EnsemblPlants"/>
        </authorList>
    </citation>
    <scope>IDENTIFICATION</scope>
    <source>
        <strain evidence="3">cv. Jemalong A17</strain>
    </source>
</reference>
<sequence>MHIVNLWDEVEQVVVDFDTPATIIGMARNEPLGRGYFIKEQSPKPERLGNKRPKSKNKQNIEDNCSSRI</sequence>
<organism evidence="2 4">
    <name type="scientific">Medicago truncatula</name>
    <name type="common">Barrel medic</name>
    <name type="synonym">Medicago tribuloides</name>
    <dbReference type="NCBI Taxonomy" id="3880"/>
    <lineage>
        <taxon>Eukaryota</taxon>
        <taxon>Viridiplantae</taxon>
        <taxon>Streptophyta</taxon>
        <taxon>Embryophyta</taxon>
        <taxon>Tracheophyta</taxon>
        <taxon>Spermatophyta</taxon>
        <taxon>Magnoliopsida</taxon>
        <taxon>eudicotyledons</taxon>
        <taxon>Gunneridae</taxon>
        <taxon>Pentapetalae</taxon>
        <taxon>rosids</taxon>
        <taxon>fabids</taxon>
        <taxon>Fabales</taxon>
        <taxon>Fabaceae</taxon>
        <taxon>Papilionoideae</taxon>
        <taxon>50 kb inversion clade</taxon>
        <taxon>NPAAA clade</taxon>
        <taxon>Hologalegina</taxon>
        <taxon>IRL clade</taxon>
        <taxon>Trifolieae</taxon>
        <taxon>Medicago</taxon>
    </lineage>
</organism>
<evidence type="ECO:0000313" key="3">
    <source>
        <dbReference type="EnsemblPlants" id="KEH42722"/>
    </source>
</evidence>
<accession>A0A072VLK4</accession>
<reference evidence="2 4" key="1">
    <citation type="journal article" date="2011" name="Nature">
        <title>The Medicago genome provides insight into the evolution of rhizobial symbioses.</title>
        <authorList>
            <person name="Young N.D."/>
            <person name="Debelle F."/>
            <person name="Oldroyd G.E."/>
            <person name="Geurts R."/>
            <person name="Cannon S.B."/>
            <person name="Udvardi M.K."/>
            <person name="Benedito V.A."/>
            <person name="Mayer K.F."/>
            <person name="Gouzy J."/>
            <person name="Schoof H."/>
            <person name="Van de Peer Y."/>
            <person name="Proost S."/>
            <person name="Cook D.R."/>
            <person name="Meyers B.C."/>
            <person name="Spannagl M."/>
            <person name="Cheung F."/>
            <person name="De Mita S."/>
            <person name="Krishnakumar V."/>
            <person name="Gundlach H."/>
            <person name="Zhou S."/>
            <person name="Mudge J."/>
            <person name="Bharti A.K."/>
            <person name="Murray J.D."/>
            <person name="Naoumkina M.A."/>
            <person name="Rosen B."/>
            <person name="Silverstein K.A."/>
            <person name="Tang H."/>
            <person name="Rombauts S."/>
            <person name="Zhao P.X."/>
            <person name="Zhou P."/>
            <person name="Barbe V."/>
            <person name="Bardou P."/>
            <person name="Bechner M."/>
            <person name="Bellec A."/>
            <person name="Berger A."/>
            <person name="Berges H."/>
            <person name="Bidwell S."/>
            <person name="Bisseling T."/>
            <person name="Choisne N."/>
            <person name="Couloux A."/>
            <person name="Denny R."/>
            <person name="Deshpande S."/>
            <person name="Dai X."/>
            <person name="Doyle J.J."/>
            <person name="Dudez A.M."/>
            <person name="Farmer A.D."/>
            <person name="Fouteau S."/>
            <person name="Franken C."/>
            <person name="Gibelin C."/>
            <person name="Gish J."/>
            <person name="Goldstein S."/>
            <person name="Gonzalez A.J."/>
            <person name="Green P.J."/>
            <person name="Hallab A."/>
            <person name="Hartog M."/>
            <person name="Hua A."/>
            <person name="Humphray S.J."/>
            <person name="Jeong D.H."/>
            <person name="Jing Y."/>
            <person name="Jocker A."/>
            <person name="Kenton S.M."/>
            <person name="Kim D.J."/>
            <person name="Klee K."/>
            <person name="Lai H."/>
            <person name="Lang C."/>
            <person name="Lin S."/>
            <person name="Macmil S.L."/>
            <person name="Magdelenat G."/>
            <person name="Matthews L."/>
            <person name="McCorrison J."/>
            <person name="Monaghan E.L."/>
            <person name="Mun J.H."/>
            <person name="Najar F.Z."/>
            <person name="Nicholson C."/>
            <person name="Noirot C."/>
            <person name="O'Bleness M."/>
            <person name="Paule C.R."/>
            <person name="Poulain J."/>
            <person name="Prion F."/>
            <person name="Qin B."/>
            <person name="Qu C."/>
            <person name="Retzel E.F."/>
            <person name="Riddle C."/>
            <person name="Sallet E."/>
            <person name="Samain S."/>
            <person name="Samson N."/>
            <person name="Sanders I."/>
            <person name="Saurat O."/>
            <person name="Scarpelli C."/>
            <person name="Schiex T."/>
            <person name="Segurens B."/>
            <person name="Severin A.J."/>
            <person name="Sherrier D.J."/>
            <person name="Shi R."/>
            <person name="Sims S."/>
            <person name="Singer S.R."/>
            <person name="Sinharoy S."/>
            <person name="Sterck L."/>
            <person name="Viollet A."/>
            <person name="Wang B.B."/>
            <person name="Wang K."/>
            <person name="Wang M."/>
            <person name="Wang X."/>
            <person name="Warfsmann J."/>
            <person name="Weissenbach J."/>
            <person name="White D.D."/>
            <person name="White J.D."/>
            <person name="Wiley G.B."/>
            <person name="Wincker P."/>
            <person name="Xing Y."/>
            <person name="Yang L."/>
            <person name="Yao Z."/>
            <person name="Ying F."/>
            <person name="Zhai J."/>
            <person name="Zhou L."/>
            <person name="Zuber A."/>
            <person name="Denarie J."/>
            <person name="Dixon R.A."/>
            <person name="May G.D."/>
            <person name="Schwartz D.C."/>
            <person name="Rogers J."/>
            <person name="Quetier F."/>
            <person name="Town C.D."/>
            <person name="Roe B.A."/>
        </authorList>
    </citation>
    <scope>NUCLEOTIDE SEQUENCE [LARGE SCALE GENOMIC DNA]</scope>
    <source>
        <strain evidence="2">A17</strain>
        <strain evidence="3 4">cv. Jemalong A17</strain>
    </source>
</reference>
<reference evidence="2 4" key="2">
    <citation type="journal article" date="2014" name="BMC Genomics">
        <title>An improved genome release (version Mt4.0) for the model legume Medicago truncatula.</title>
        <authorList>
            <person name="Tang H."/>
            <person name="Krishnakumar V."/>
            <person name="Bidwell S."/>
            <person name="Rosen B."/>
            <person name="Chan A."/>
            <person name="Zhou S."/>
            <person name="Gentzbittel L."/>
            <person name="Childs K.L."/>
            <person name="Yandell M."/>
            <person name="Gundlach H."/>
            <person name="Mayer K.F."/>
            <person name="Schwartz D.C."/>
            <person name="Town C.D."/>
        </authorList>
    </citation>
    <scope>GENOME REANNOTATION</scope>
    <source>
        <strain evidence="2">A17</strain>
        <strain evidence="3 4">cv. Jemalong A17</strain>
    </source>
</reference>
<evidence type="ECO:0000256" key="1">
    <source>
        <dbReference type="SAM" id="MobiDB-lite"/>
    </source>
</evidence>
<dbReference type="EnsemblPlants" id="KEH42722">
    <property type="protein sequence ID" value="KEH42722"/>
    <property type="gene ID" value="MTR_1g074180"/>
</dbReference>
<dbReference type="Proteomes" id="UP000002051">
    <property type="component" value="Unassembled WGS sequence"/>
</dbReference>
<name>A0A072VLK4_MEDTR</name>
<keyword evidence="4" id="KW-1185">Reference proteome</keyword>
<evidence type="ECO:0000313" key="2">
    <source>
        <dbReference type="EMBL" id="KEH42722.1"/>
    </source>
</evidence>
<dbReference type="EMBL" id="CM001217">
    <property type="protein sequence ID" value="KEH42722.1"/>
    <property type="molecule type" value="Genomic_DNA"/>
</dbReference>